<dbReference type="OrthoDB" id="95935at2759"/>
<organism evidence="2 3">
    <name type="scientific">Phytophthora pseudosyringae</name>
    <dbReference type="NCBI Taxonomy" id="221518"/>
    <lineage>
        <taxon>Eukaryota</taxon>
        <taxon>Sar</taxon>
        <taxon>Stramenopiles</taxon>
        <taxon>Oomycota</taxon>
        <taxon>Peronosporomycetes</taxon>
        <taxon>Peronosporales</taxon>
        <taxon>Peronosporaceae</taxon>
        <taxon>Phytophthora</taxon>
    </lineage>
</organism>
<dbReference type="EMBL" id="JAGDFM010000196">
    <property type="protein sequence ID" value="KAG7382804.1"/>
    <property type="molecule type" value="Genomic_DNA"/>
</dbReference>
<sequence length="241" mass="27005">MSFLVCDDDLTVVEEALAFIDSCGTDLNSEGDRSADAQASSEKSIGTRGRDASAAQQTRRPQTKPKAKKRRIKTFASSVCDLWKDLQTVHEIPGKRYRYVSPSAALRGSKPNTLEKNFVMTLRGQQSDIEINGNQFSRKFDEAQRIVIAKADSIILPTQGLEFRSPWWTTIPASESDPQHASVVRSYLRIYAEVQPDISARREDVDCARSFVLNGLSKMMYGCAQKTQSELIQQALVIYFK</sequence>
<feature type="region of interest" description="Disordered" evidence="1">
    <location>
        <begin position="29"/>
        <end position="70"/>
    </location>
</feature>
<keyword evidence="3" id="KW-1185">Reference proteome</keyword>
<name>A0A8T1VTI7_9STRA</name>
<comment type="caution">
    <text evidence="2">The sequence shown here is derived from an EMBL/GenBank/DDBJ whole genome shotgun (WGS) entry which is preliminary data.</text>
</comment>
<dbReference type="Proteomes" id="UP000694044">
    <property type="component" value="Unassembled WGS sequence"/>
</dbReference>
<dbReference type="AlphaFoldDB" id="A0A8T1VTI7"/>
<evidence type="ECO:0000256" key="1">
    <source>
        <dbReference type="SAM" id="MobiDB-lite"/>
    </source>
</evidence>
<feature type="compositionally biased region" description="Basic residues" evidence="1">
    <location>
        <begin position="61"/>
        <end position="70"/>
    </location>
</feature>
<gene>
    <name evidence="2" type="ORF">PHYPSEUDO_004312</name>
</gene>
<protein>
    <submittedName>
        <fullName evidence="2">Uncharacterized protein</fullName>
    </submittedName>
</protein>
<evidence type="ECO:0000313" key="3">
    <source>
        <dbReference type="Proteomes" id="UP000694044"/>
    </source>
</evidence>
<evidence type="ECO:0000313" key="2">
    <source>
        <dbReference type="EMBL" id="KAG7382804.1"/>
    </source>
</evidence>
<accession>A0A8T1VTI7</accession>
<proteinExistence type="predicted"/>
<reference evidence="2" key="1">
    <citation type="submission" date="2021-02" db="EMBL/GenBank/DDBJ databases">
        <authorList>
            <person name="Palmer J.M."/>
        </authorList>
    </citation>
    <scope>NUCLEOTIDE SEQUENCE</scope>
    <source>
        <strain evidence="2">SCRP734</strain>
    </source>
</reference>